<feature type="domain" description="Glycosyl transferase family 1" evidence="1">
    <location>
        <begin position="10"/>
        <end position="104"/>
    </location>
</feature>
<dbReference type="Pfam" id="PF00534">
    <property type="entry name" value="Glycos_transf_1"/>
    <property type="match status" value="1"/>
</dbReference>
<comment type="caution">
    <text evidence="2">The sequence shown here is derived from an EMBL/GenBank/DDBJ whole genome shotgun (WGS) entry which is preliminary data.</text>
</comment>
<dbReference type="AlphaFoldDB" id="A0A523S191"/>
<keyword evidence="2" id="KW-0808">Transferase</keyword>
<dbReference type="InterPro" id="IPR001296">
    <property type="entry name" value="Glyco_trans_1"/>
</dbReference>
<dbReference type="InterPro" id="IPR050194">
    <property type="entry name" value="Glycosyltransferase_grp1"/>
</dbReference>
<dbReference type="CDD" id="cd03801">
    <property type="entry name" value="GT4_PimA-like"/>
    <property type="match status" value="1"/>
</dbReference>
<reference evidence="2 3" key="1">
    <citation type="submission" date="2019-03" db="EMBL/GenBank/DDBJ databases">
        <title>Metabolic potential of uncultured bacteria and archaea associated with petroleum seepage in deep-sea sediments.</title>
        <authorList>
            <person name="Dong X."/>
            <person name="Hubert C."/>
        </authorList>
    </citation>
    <scope>NUCLEOTIDE SEQUENCE [LARGE SCALE GENOMIC DNA]</scope>
    <source>
        <strain evidence="2">E44_bin7</strain>
    </source>
</reference>
<evidence type="ECO:0000313" key="2">
    <source>
        <dbReference type="EMBL" id="TET11793.1"/>
    </source>
</evidence>
<feature type="non-terminal residue" evidence="2">
    <location>
        <position position="1"/>
    </location>
</feature>
<dbReference type="PANTHER" id="PTHR45947:SF3">
    <property type="entry name" value="SULFOQUINOVOSYL TRANSFERASE SQD2"/>
    <property type="match status" value="1"/>
</dbReference>
<proteinExistence type="predicted"/>
<accession>A0A523S191</accession>
<organism evidence="2 3">
    <name type="scientific">Aerophobetes bacterium</name>
    <dbReference type="NCBI Taxonomy" id="2030807"/>
    <lineage>
        <taxon>Bacteria</taxon>
        <taxon>Candidatus Aerophobota</taxon>
    </lineage>
</organism>
<sequence>RLEEMAAGLRVKFIGMVSPEKVYDFLEQAKILILPSLYEGLPNVIVEAMSVGVPVIATRVGGVPDVIKDGETGLLVEPGRVEELAISIKKLIEDDNLRRKMSKNCLEEAKKYSWDHVVERFEDLIERIVK</sequence>
<gene>
    <name evidence="2" type="ORF">E3J84_02415</name>
</gene>
<dbReference type="PANTHER" id="PTHR45947">
    <property type="entry name" value="SULFOQUINOVOSYL TRANSFERASE SQD2"/>
    <property type="match status" value="1"/>
</dbReference>
<dbReference type="Gene3D" id="3.40.50.2000">
    <property type="entry name" value="Glycogen Phosphorylase B"/>
    <property type="match status" value="2"/>
</dbReference>
<dbReference type="GO" id="GO:0016757">
    <property type="term" value="F:glycosyltransferase activity"/>
    <property type="evidence" value="ECO:0007669"/>
    <property type="project" value="InterPro"/>
</dbReference>
<dbReference type="SUPFAM" id="SSF53756">
    <property type="entry name" value="UDP-Glycosyltransferase/glycogen phosphorylase"/>
    <property type="match status" value="1"/>
</dbReference>
<protein>
    <submittedName>
        <fullName evidence="2">Glycosyltransferase</fullName>
    </submittedName>
</protein>
<name>A0A523S191_UNCAE</name>
<evidence type="ECO:0000313" key="3">
    <source>
        <dbReference type="Proteomes" id="UP000316360"/>
    </source>
</evidence>
<dbReference type="Proteomes" id="UP000316360">
    <property type="component" value="Unassembled WGS sequence"/>
</dbReference>
<evidence type="ECO:0000259" key="1">
    <source>
        <dbReference type="Pfam" id="PF00534"/>
    </source>
</evidence>
<dbReference type="EMBL" id="SOKJ01000127">
    <property type="protein sequence ID" value="TET11793.1"/>
    <property type="molecule type" value="Genomic_DNA"/>
</dbReference>